<proteinExistence type="predicted"/>
<dbReference type="EMBL" id="MU273465">
    <property type="protein sequence ID" value="KAI0037223.1"/>
    <property type="molecule type" value="Genomic_DNA"/>
</dbReference>
<gene>
    <name evidence="1" type="ORF">K488DRAFT_75528</name>
</gene>
<evidence type="ECO:0000313" key="1">
    <source>
        <dbReference type="EMBL" id="KAI0037223.1"/>
    </source>
</evidence>
<accession>A0ACB8R098</accession>
<dbReference type="Proteomes" id="UP000814128">
    <property type="component" value="Unassembled WGS sequence"/>
</dbReference>
<reference evidence="1" key="1">
    <citation type="submission" date="2021-02" db="EMBL/GenBank/DDBJ databases">
        <authorList>
            <consortium name="DOE Joint Genome Institute"/>
            <person name="Ahrendt S."/>
            <person name="Looney B.P."/>
            <person name="Miyauchi S."/>
            <person name="Morin E."/>
            <person name="Drula E."/>
            <person name="Courty P.E."/>
            <person name="Chicoki N."/>
            <person name="Fauchery L."/>
            <person name="Kohler A."/>
            <person name="Kuo A."/>
            <person name="Labutti K."/>
            <person name="Pangilinan J."/>
            <person name="Lipzen A."/>
            <person name="Riley R."/>
            <person name="Andreopoulos W."/>
            <person name="He G."/>
            <person name="Johnson J."/>
            <person name="Barry K.W."/>
            <person name="Grigoriev I.V."/>
            <person name="Nagy L."/>
            <person name="Hibbett D."/>
            <person name="Henrissat B."/>
            <person name="Matheny P.B."/>
            <person name="Labbe J."/>
            <person name="Martin F."/>
        </authorList>
    </citation>
    <scope>NUCLEOTIDE SEQUENCE</scope>
    <source>
        <strain evidence="1">EC-137</strain>
    </source>
</reference>
<name>A0ACB8R098_9AGAM</name>
<reference evidence="1" key="2">
    <citation type="journal article" date="2022" name="New Phytol.">
        <title>Evolutionary transition to the ectomycorrhizal habit in the genomes of a hyperdiverse lineage of mushroom-forming fungi.</title>
        <authorList>
            <person name="Looney B."/>
            <person name="Miyauchi S."/>
            <person name="Morin E."/>
            <person name="Drula E."/>
            <person name="Courty P.E."/>
            <person name="Kohler A."/>
            <person name="Kuo A."/>
            <person name="LaButti K."/>
            <person name="Pangilinan J."/>
            <person name="Lipzen A."/>
            <person name="Riley R."/>
            <person name="Andreopoulos W."/>
            <person name="He G."/>
            <person name="Johnson J."/>
            <person name="Nolan M."/>
            <person name="Tritt A."/>
            <person name="Barry K.W."/>
            <person name="Grigoriev I.V."/>
            <person name="Nagy L.G."/>
            <person name="Hibbett D."/>
            <person name="Henrissat B."/>
            <person name="Matheny P.B."/>
            <person name="Labbe J."/>
            <person name="Martin F.M."/>
        </authorList>
    </citation>
    <scope>NUCLEOTIDE SEQUENCE</scope>
    <source>
        <strain evidence="1">EC-137</strain>
    </source>
</reference>
<protein>
    <submittedName>
        <fullName evidence="1">Uncharacterized protein</fullName>
    </submittedName>
</protein>
<sequence>MAFFLEPPTPSSLLEARDRLQAENAALRDLSERIAATDAALQKTIADQHALIRTLQDERAKVQQKIEQARGYLAPIRRLPQELLRSIFLLGFDESPCCAWVLAAVCSLWRRLALSMPKLWSKIRLVTNPTASADTVRLWLERSGSREPLDIEITLQVRREGHPAPQSTRLRPRSPSPWGLHGPPHIHAAHYMQIHTGSQSTSIQILPASAGIAALPPSPPPPDGGWGIASPAPPLPPSALYTSIQMAGGSSSVSSPSRKGTHWGHIAIFYLVEQMHRWQRFIFRFDKQFSSWDALKSISGSAPLLEEFEVSCGEPFSFVDWQWLPCIPSSTPVVLPELRSLTLRHVPFKWSSPTLRNNLRSLTLQALPSCNLTLDRILYIVQSNRNLETLSLYFHSVLSPVLPLTTITLPELASLNVSGHFPLAGLLDHIVVPSLDSLLLDIEPRETLEETISALLTRSSSPPVRHLALGFHSVHGASYFYSSSGLVGSWAFLSDLPQLRTLHVGNAPLDPLFGALSAPEDDGPASSWLCPRLATLALKQCSAHGDGSAKLVQMVEGRNPEGVGSGVPARLKCIEMFECSPLGQDVQEWLRSRVEKVGIVEPAER</sequence>
<evidence type="ECO:0000313" key="2">
    <source>
        <dbReference type="Proteomes" id="UP000814128"/>
    </source>
</evidence>
<organism evidence="1 2">
    <name type="scientific">Vararia minispora EC-137</name>
    <dbReference type="NCBI Taxonomy" id="1314806"/>
    <lineage>
        <taxon>Eukaryota</taxon>
        <taxon>Fungi</taxon>
        <taxon>Dikarya</taxon>
        <taxon>Basidiomycota</taxon>
        <taxon>Agaricomycotina</taxon>
        <taxon>Agaricomycetes</taxon>
        <taxon>Russulales</taxon>
        <taxon>Lachnocladiaceae</taxon>
        <taxon>Vararia</taxon>
    </lineage>
</organism>
<keyword evidence="2" id="KW-1185">Reference proteome</keyword>
<comment type="caution">
    <text evidence="1">The sequence shown here is derived from an EMBL/GenBank/DDBJ whole genome shotgun (WGS) entry which is preliminary data.</text>
</comment>